<keyword evidence="2" id="KW-0472">Membrane</keyword>
<accession>A0ABY4QXT5</accession>
<reference evidence="3" key="1">
    <citation type="journal article" date="2018" name="Int. J. Syst. Evol. Microbiol.">
        <title>Jatrophihabitans telluris sp. nov., isolated from sediment soil of lava forest wetlands and the emended description of the genus Jatrophihabitans.</title>
        <authorList>
            <person name="Lee K.C."/>
            <person name="Suh M.K."/>
            <person name="Eom M.K."/>
            <person name="Kim K.K."/>
            <person name="Kim J.S."/>
            <person name="Kim D.S."/>
            <person name="Ko S.H."/>
            <person name="Shin Y.K."/>
            <person name="Lee J.S."/>
        </authorList>
    </citation>
    <scope>NUCLEOTIDE SEQUENCE</scope>
    <source>
        <strain evidence="3">N237</strain>
    </source>
</reference>
<dbReference type="Pfam" id="PF19608">
    <property type="entry name" value="DUF6113"/>
    <property type="match status" value="1"/>
</dbReference>
<keyword evidence="2" id="KW-0812">Transmembrane</keyword>
<dbReference type="Proteomes" id="UP001056336">
    <property type="component" value="Chromosome"/>
</dbReference>
<sequence length="163" mass="16498">MTDIPMASAEHVDPSPPAEQSAPPPVLAVAGLAVFTAVGALSAIIEMLLIPLRHGTTLVPLAVLLAVAGNIALPRMAAIFTRTGVGSVFPVVGWIIATGALQVVPRPEGDVLLPSGSGITYVGFATILGGLFAGVITASLLQAGPRQGRLRYGAEQDSDPGTD</sequence>
<feature type="transmembrane region" description="Helical" evidence="2">
    <location>
        <begin position="85"/>
        <end position="104"/>
    </location>
</feature>
<evidence type="ECO:0000256" key="1">
    <source>
        <dbReference type="SAM" id="MobiDB-lite"/>
    </source>
</evidence>
<dbReference type="InterPro" id="IPR046095">
    <property type="entry name" value="DUF6113"/>
</dbReference>
<feature type="transmembrane region" description="Helical" evidence="2">
    <location>
        <begin position="119"/>
        <end position="141"/>
    </location>
</feature>
<feature type="transmembrane region" description="Helical" evidence="2">
    <location>
        <begin position="26"/>
        <end position="50"/>
    </location>
</feature>
<evidence type="ECO:0000313" key="3">
    <source>
        <dbReference type="EMBL" id="UQX87714.1"/>
    </source>
</evidence>
<gene>
    <name evidence="3" type="ORF">M6D93_15595</name>
</gene>
<name>A0ABY4QXT5_9ACTN</name>
<organism evidence="3 4">
    <name type="scientific">Jatrophihabitans telluris</name>
    <dbReference type="NCBI Taxonomy" id="2038343"/>
    <lineage>
        <taxon>Bacteria</taxon>
        <taxon>Bacillati</taxon>
        <taxon>Actinomycetota</taxon>
        <taxon>Actinomycetes</taxon>
        <taxon>Jatrophihabitantales</taxon>
        <taxon>Jatrophihabitantaceae</taxon>
        <taxon>Jatrophihabitans</taxon>
    </lineage>
</organism>
<dbReference type="EMBL" id="CP097332">
    <property type="protein sequence ID" value="UQX87714.1"/>
    <property type="molecule type" value="Genomic_DNA"/>
</dbReference>
<evidence type="ECO:0000256" key="2">
    <source>
        <dbReference type="SAM" id="Phobius"/>
    </source>
</evidence>
<protein>
    <submittedName>
        <fullName evidence="3">DUF6113 family protein</fullName>
    </submittedName>
</protein>
<keyword evidence="4" id="KW-1185">Reference proteome</keyword>
<proteinExistence type="predicted"/>
<dbReference type="RefSeq" id="WP_249770507.1">
    <property type="nucleotide sequence ID" value="NZ_CP097332.1"/>
</dbReference>
<feature type="region of interest" description="Disordered" evidence="1">
    <location>
        <begin position="1"/>
        <end position="20"/>
    </location>
</feature>
<evidence type="ECO:0000313" key="4">
    <source>
        <dbReference type="Proteomes" id="UP001056336"/>
    </source>
</evidence>
<keyword evidence="2" id="KW-1133">Transmembrane helix</keyword>
<reference evidence="3" key="2">
    <citation type="submission" date="2022-05" db="EMBL/GenBank/DDBJ databases">
        <authorList>
            <person name="Kim J.-S."/>
            <person name="Lee K."/>
            <person name="Suh M."/>
            <person name="Eom M."/>
            <person name="Kim J.-S."/>
            <person name="Kim D.-S."/>
            <person name="Ko S.-H."/>
            <person name="Shin Y."/>
            <person name="Lee J.-S."/>
        </authorList>
    </citation>
    <scope>NUCLEOTIDE SEQUENCE</scope>
    <source>
        <strain evidence="3">N237</strain>
    </source>
</reference>
<feature type="transmembrane region" description="Helical" evidence="2">
    <location>
        <begin position="56"/>
        <end position="73"/>
    </location>
</feature>